<dbReference type="RefSeq" id="WP_102243729.1">
    <property type="nucleotide sequence ID" value="NZ_CP025704.1"/>
</dbReference>
<dbReference type="Proteomes" id="UP000235584">
    <property type="component" value="Chromosome"/>
</dbReference>
<dbReference type="KEGG" id="bsto:C0V70_10040"/>
<reference evidence="2 3" key="1">
    <citation type="submission" date="2018-01" db="EMBL/GenBank/DDBJ databases">
        <title>Complete genome sequence of Bacteriovorax stolpii DSM12778.</title>
        <authorList>
            <person name="Tang B."/>
            <person name="Chang J."/>
        </authorList>
    </citation>
    <scope>NUCLEOTIDE SEQUENCE [LARGE SCALE GENOMIC DNA]</scope>
    <source>
        <strain evidence="2 3">DSM 12778</strain>
    </source>
</reference>
<dbReference type="AlphaFoldDB" id="A0A2K9NSG1"/>
<name>A0A2K9NSG1_BACTC</name>
<dbReference type="EMBL" id="CP025704">
    <property type="protein sequence ID" value="AUN98438.1"/>
    <property type="molecule type" value="Genomic_DNA"/>
</dbReference>
<feature type="signal peptide" evidence="1">
    <location>
        <begin position="1"/>
        <end position="21"/>
    </location>
</feature>
<dbReference type="PROSITE" id="PS51257">
    <property type="entry name" value="PROKAR_LIPOPROTEIN"/>
    <property type="match status" value="1"/>
</dbReference>
<keyword evidence="1" id="KW-0732">Signal</keyword>
<keyword evidence="3" id="KW-1185">Reference proteome</keyword>
<organism evidence="2 3">
    <name type="scientific">Bacteriovorax stolpii</name>
    <name type="common">Bdellovibrio stolpii</name>
    <dbReference type="NCBI Taxonomy" id="960"/>
    <lineage>
        <taxon>Bacteria</taxon>
        <taxon>Pseudomonadati</taxon>
        <taxon>Bdellovibrionota</taxon>
        <taxon>Bacteriovoracia</taxon>
        <taxon>Bacteriovoracales</taxon>
        <taxon>Bacteriovoracaceae</taxon>
        <taxon>Bacteriovorax</taxon>
    </lineage>
</organism>
<evidence type="ECO:0000313" key="3">
    <source>
        <dbReference type="Proteomes" id="UP000235584"/>
    </source>
</evidence>
<evidence type="ECO:0000313" key="2">
    <source>
        <dbReference type="EMBL" id="AUN98438.1"/>
    </source>
</evidence>
<proteinExistence type="predicted"/>
<accession>A0A2K9NSG1</accession>
<gene>
    <name evidence="2" type="ORF">C0V70_10040</name>
</gene>
<protein>
    <recommendedName>
        <fullName evidence="4">Lipoprotein</fullName>
    </recommendedName>
</protein>
<evidence type="ECO:0008006" key="4">
    <source>
        <dbReference type="Google" id="ProtNLM"/>
    </source>
</evidence>
<evidence type="ECO:0000256" key="1">
    <source>
        <dbReference type="SAM" id="SignalP"/>
    </source>
</evidence>
<sequence length="568" mass="61944">MKKIKLPAHFLSVLIMSATLVVVSSCIGDQSVAKRRGYVKDFSTTTGNSGCDSSYLIYSKPYDTCTTACSDGYHLASLDELSEVKKELVDSEGYTIDGVSATDILARINNSANICVADVIKDERPTNAIDIKSDFCSCINGKSDIINNCDSFCAAKTPTDQPILYVNTIMGTDIALNTKIGNLHNWCTVQLTEDQTTPGCSLIATDGTNTVSLQMTTSAGSNSFSANVSTLTRNKTWLLKIQETKAGSGAQSKEFQIRRINQASDTTTGVLKVTPINQYTCMTYGGKVDNSGNIIRTTFARIFYYFAANETPAPIPPAGGTNQSQVVCHDEQLHGVTDSAEWDRLELIPGAYSMWDKADTRFVAKAENNNKLTINKTLEERLLSDYNITATIDLFRLLSYPNRPTTTSTSSANIPLGYIMVPFSDATTGKTYCPTATQFNGTQPLLNLLGEFMDDTEGLYLAEKEAETIQDGSTYKTLYGTMFVRETTLNNYGFYIENGIKIKANAAAMHTKTIYFYWPTSTTADPLTQGGRKLFTVRTPSTLNGNVPTGQATTEATTDKRIGCVPKS</sequence>
<feature type="chain" id="PRO_5014707519" description="Lipoprotein" evidence="1">
    <location>
        <begin position="22"/>
        <end position="568"/>
    </location>
</feature>